<feature type="domain" description="Rhodopsin" evidence="7">
    <location>
        <begin position="21"/>
        <end position="115"/>
    </location>
</feature>
<dbReference type="EMBL" id="ML978244">
    <property type="protein sequence ID" value="KAF2026390.1"/>
    <property type="molecule type" value="Genomic_DNA"/>
</dbReference>
<dbReference type="AlphaFoldDB" id="A0A9P4H3E9"/>
<evidence type="ECO:0000256" key="4">
    <source>
        <dbReference type="ARBA" id="ARBA00023136"/>
    </source>
</evidence>
<keyword evidence="3 6" id="KW-1133">Transmembrane helix</keyword>
<evidence type="ECO:0000256" key="3">
    <source>
        <dbReference type="ARBA" id="ARBA00022989"/>
    </source>
</evidence>
<organism evidence="8 9">
    <name type="scientific">Setomelanomma holmii</name>
    <dbReference type="NCBI Taxonomy" id="210430"/>
    <lineage>
        <taxon>Eukaryota</taxon>
        <taxon>Fungi</taxon>
        <taxon>Dikarya</taxon>
        <taxon>Ascomycota</taxon>
        <taxon>Pezizomycotina</taxon>
        <taxon>Dothideomycetes</taxon>
        <taxon>Pleosporomycetidae</taxon>
        <taxon>Pleosporales</taxon>
        <taxon>Pleosporineae</taxon>
        <taxon>Phaeosphaeriaceae</taxon>
        <taxon>Setomelanomma</taxon>
    </lineage>
</organism>
<dbReference type="InterPro" id="IPR049326">
    <property type="entry name" value="Rhodopsin_dom_fungi"/>
</dbReference>
<dbReference type="Pfam" id="PF20684">
    <property type="entry name" value="Fung_rhodopsin"/>
    <property type="match status" value="1"/>
</dbReference>
<comment type="subcellular location">
    <subcellularLocation>
        <location evidence="1">Membrane</location>
        <topology evidence="1">Multi-pass membrane protein</topology>
    </subcellularLocation>
</comment>
<comment type="similarity">
    <text evidence="5">Belongs to the SAT4 family.</text>
</comment>
<dbReference type="PANTHER" id="PTHR33048">
    <property type="entry name" value="PTH11-LIKE INTEGRAL MEMBRANE PROTEIN (AFU_ORTHOLOGUE AFUA_5G11245)"/>
    <property type="match status" value="1"/>
</dbReference>
<keyword evidence="2 6" id="KW-0812">Transmembrane</keyword>
<dbReference type="Proteomes" id="UP000799777">
    <property type="component" value="Unassembled WGS sequence"/>
</dbReference>
<evidence type="ECO:0000313" key="8">
    <source>
        <dbReference type="EMBL" id="KAF2026390.1"/>
    </source>
</evidence>
<proteinExistence type="inferred from homology"/>
<keyword evidence="9" id="KW-1185">Reference proteome</keyword>
<protein>
    <recommendedName>
        <fullName evidence="7">Rhodopsin domain-containing protein</fullName>
    </recommendedName>
</protein>
<evidence type="ECO:0000256" key="5">
    <source>
        <dbReference type="ARBA" id="ARBA00038359"/>
    </source>
</evidence>
<gene>
    <name evidence="8" type="ORF">EK21DRAFT_103260</name>
</gene>
<comment type="caution">
    <text evidence="8">The sequence shown here is derived from an EMBL/GenBank/DDBJ whole genome shotgun (WGS) entry which is preliminary data.</text>
</comment>
<name>A0A9P4H3E9_9PLEO</name>
<feature type="transmembrane region" description="Helical" evidence="6">
    <location>
        <begin position="68"/>
        <end position="86"/>
    </location>
</feature>
<dbReference type="InterPro" id="IPR052337">
    <property type="entry name" value="SAT4-like"/>
</dbReference>
<reference evidence="8" key="1">
    <citation type="journal article" date="2020" name="Stud. Mycol.">
        <title>101 Dothideomycetes genomes: a test case for predicting lifestyles and emergence of pathogens.</title>
        <authorList>
            <person name="Haridas S."/>
            <person name="Albert R."/>
            <person name="Binder M."/>
            <person name="Bloem J."/>
            <person name="Labutti K."/>
            <person name="Salamov A."/>
            <person name="Andreopoulos B."/>
            <person name="Baker S."/>
            <person name="Barry K."/>
            <person name="Bills G."/>
            <person name="Bluhm B."/>
            <person name="Cannon C."/>
            <person name="Castanera R."/>
            <person name="Culley D."/>
            <person name="Daum C."/>
            <person name="Ezra D."/>
            <person name="Gonzalez J."/>
            <person name="Henrissat B."/>
            <person name="Kuo A."/>
            <person name="Liang C."/>
            <person name="Lipzen A."/>
            <person name="Lutzoni F."/>
            <person name="Magnuson J."/>
            <person name="Mondo S."/>
            <person name="Nolan M."/>
            <person name="Ohm R."/>
            <person name="Pangilinan J."/>
            <person name="Park H.-J."/>
            <person name="Ramirez L."/>
            <person name="Alfaro M."/>
            <person name="Sun H."/>
            <person name="Tritt A."/>
            <person name="Yoshinaga Y."/>
            <person name="Zwiers L.-H."/>
            <person name="Turgeon B."/>
            <person name="Goodwin S."/>
            <person name="Spatafora J."/>
            <person name="Crous P."/>
            <person name="Grigoriev I."/>
        </authorList>
    </citation>
    <scope>NUCLEOTIDE SEQUENCE</scope>
    <source>
        <strain evidence="8">CBS 110217</strain>
    </source>
</reference>
<evidence type="ECO:0000256" key="1">
    <source>
        <dbReference type="ARBA" id="ARBA00004141"/>
    </source>
</evidence>
<dbReference type="OrthoDB" id="5283415at2759"/>
<feature type="transmembrane region" description="Helical" evidence="6">
    <location>
        <begin position="121"/>
        <end position="138"/>
    </location>
</feature>
<feature type="transmembrane region" description="Helical" evidence="6">
    <location>
        <begin position="25"/>
        <end position="47"/>
    </location>
</feature>
<dbReference type="GO" id="GO:0016020">
    <property type="term" value="C:membrane"/>
    <property type="evidence" value="ECO:0007669"/>
    <property type="project" value="UniProtKB-SubCell"/>
</dbReference>
<evidence type="ECO:0000256" key="2">
    <source>
        <dbReference type="ARBA" id="ARBA00022692"/>
    </source>
</evidence>
<evidence type="ECO:0000313" key="9">
    <source>
        <dbReference type="Proteomes" id="UP000799777"/>
    </source>
</evidence>
<dbReference type="PANTHER" id="PTHR33048:SF160">
    <property type="entry name" value="SAT4 FAMILY MEMBRANE PROTEIN"/>
    <property type="match status" value="1"/>
</dbReference>
<sequence>MYTGYRSQDSPFQAIDFEQPLKFQYAISIVYSPCICLVKASFLWSLYKLRSRNPWIRRTIIRLPALNSVFLVCTVIITTVPCLPIAKTWDTSLPGGCYDPIRYATGNVLIVLITDARHDRVPVTGFIVIAIGIARLFWPLEAFRGKTNSHSVNSAYSAIECSVAIIGTCGPTIKYILSRCIPAYGKYGKYGNHSHIGATKHARKGGGSANNDLDQISFEHENIELKGYWRMTSVAHSDEQRITADAGQRGIVKSV</sequence>
<evidence type="ECO:0000259" key="7">
    <source>
        <dbReference type="Pfam" id="PF20684"/>
    </source>
</evidence>
<accession>A0A9P4H3E9</accession>
<evidence type="ECO:0000256" key="6">
    <source>
        <dbReference type="SAM" id="Phobius"/>
    </source>
</evidence>
<keyword evidence="4 6" id="KW-0472">Membrane</keyword>